<reference evidence="2 3" key="1">
    <citation type="submission" date="2018-06" db="EMBL/GenBank/DDBJ databases">
        <authorList>
            <consortium name="Pathogen Informatics"/>
            <person name="Doyle S."/>
        </authorList>
    </citation>
    <scope>NUCLEOTIDE SEQUENCE [LARGE SCALE GENOMIC DNA]</scope>
    <source>
        <strain evidence="2 3">NCTC11842</strain>
    </source>
</reference>
<gene>
    <name evidence="2" type="ORF">NCTC11842_02419</name>
</gene>
<evidence type="ECO:0000256" key="1">
    <source>
        <dbReference type="SAM" id="Phobius"/>
    </source>
</evidence>
<name>A0A2X2EHH0_PSELU</name>
<evidence type="ECO:0000313" key="2">
    <source>
        <dbReference type="EMBL" id="SPZ07629.1"/>
    </source>
</evidence>
<evidence type="ECO:0000313" key="3">
    <source>
        <dbReference type="Proteomes" id="UP000250443"/>
    </source>
</evidence>
<keyword evidence="1" id="KW-0472">Membrane</keyword>
<proteinExistence type="predicted"/>
<keyword evidence="1" id="KW-1133">Transmembrane helix</keyword>
<accession>A0A2X2EHH0</accession>
<dbReference type="Proteomes" id="UP000250443">
    <property type="component" value="Unassembled WGS sequence"/>
</dbReference>
<sequence>MTQQAKQPFTWGELLAWAILAFFAWLYWEAYQMQGGIW</sequence>
<dbReference type="EMBL" id="UAUF01000012">
    <property type="protein sequence ID" value="SPZ07629.1"/>
    <property type="molecule type" value="Genomic_DNA"/>
</dbReference>
<dbReference type="AlphaFoldDB" id="A0A2X2EHH0"/>
<keyword evidence="1" id="KW-0812">Transmembrane</keyword>
<organism evidence="2 3">
    <name type="scientific">Pseudomonas luteola</name>
    <dbReference type="NCBI Taxonomy" id="47886"/>
    <lineage>
        <taxon>Bacteria</taxon>
        <taxon>Pseudomonadati</taxon>
        <taxon>Pseudomonadota</taxon>
        <taxon>Gammaproteobacteria</taxon>
        <taxon>Pseudomonadales</taxon>
        <taxon>Pseudomonadaceae</taxon>
        <taxon>Pseudomonas</taxon>
    </lineage>
</organism>
<protein>
    <submittedName>
        <fullName evidence="2">Uncharacterized protein</fullName>
    </submittedName>
</protein>
<feature type="transmembrane region" description="Helical" evidence="1">
    <location>
        <begin position="9"/>
        <end position="28"/>
    </location>
</feature>